<feature type="transmembrane region" description="Helical" evidence="6">
    <location>
        <begin position="163"/>
        <end position="184"/>
    </location>
</feature>
<feature type="transmembrane region" description="Helical" evidence="6">
    <location>
        <begin position="49"/>
        <end position="74"/>
    </location>
</feature>
<dbReference type="GeneID" id="8624524"/>
<keyword evidence="3 6" id="KW-1133">Transmembrane helix</keyword>
<sequence>MAFTAHCFFSMMTNSIGEKNMLDLFESQGKMKFLCCKVMKLNRKLFNTLRFGSIQFFIVKIFCSIATITCISISEEVHSILNVQSFAPYEFLISLVASIFCTISLSIFLAISKEKLSQYWPMTKYRIMIFIFFIEQFEYLFFALIFLRGPFFLGFKNSFDQTIFILHFTVVVTMFLFSIVYLFIYSYKNYRNKASNEPLVGRNFKDSFGLLNYLDVLNPKDLFIDFASIFKTNNNKFKELVEENGDKKPKKNIEDQNQENSNDQPLSIQMA</sequence>
<evidence type="ECO:0000256" key="4">
    <source>
        <dbReference type="ARBA" id="ARBA00023136"/>
    </source>
</evidence>
<organism evidence="7 8">
    <name type="scientific">Dictyostelium discoideum</name>
    <name type="common">Social amoeba</name>
    <dbReference type="NCBI Taxonomy" id="44689"/>
    <lineage>
        <taxon>Eukaryota</taxon>
        <taxon>Amoebozoa</taxon>
        <taxon>Evosea</taxon>
        <taxon>Eumycetozoa</taxon>
        <taxon>Dictyostelia</taxon>
        <taxon>Dictyosteliales</taxon>
        <taxon>Dictyosteliaceae</taxon>
        <taxon>Dictyostelium</taxon>
    </lineage>
</organism>
<feature type="compositionally biased region" description="Basic and acidic residues" evidence="5">
    <location>
        <begin position="242"/>
        <end position="254"/>
    </location>
</feature>
<protein>
    <submittedName>
        <fullName evidence="7">Transmembrane protein 184F</fullName>
    </submittedName>
</protein>
<feature type="transmembrane region" description="Helical" evidence="6">
    <location>
        <begin position="127"/>
        <end position="151"/>
    </location>
</feature>
<feature type="transmembrane region" description="Helical" evidence="6">
    <location>
        <begin position="86"/>
        <end position="111"/>
    </location>
</feature>
<evidence type="ECO:0000256" key="1">
    <source>
        <dbReference type="ARBA" id="ARBA00004141"/>
    </source>
</evidence>
<dbReference type="SMART" id="SM01417">
    <property type="entry name" value="Solute_trans_a"/>
    <property type="match status" value="1"/>
</dbReference>
<comment type="caution">
    <text evidence="7">The sequence shown here is derived from an EMBL/GenBank/DDBJ whole genome shotgun (WGS) entry which is preliminary data.</text>
</comment>
<reference evidence="7 8" key="1">
    <citation type="journal article" date="2005" name="Nature">
        <title>The genome of the social amoeba Dictyostelium discoideum.</title>
        <authorList>
            <consortium name="The Dictyostelium discoideum Sequencing Consortium"/>
            <person name="Eichinger L."/>
            <person name="Pachebat J.A."/>
            <person name="Glockner G."/>
            <person name="Rajandream M.A."/>
            <person name="Sucgang R."/>
            <person name="Berriman M."/>
            <person name="Song J."/>
            <person name="Olsen R."/>
            <person name="Szafranski K."/>
            <person name="Xu Q."/>
            <person name="Tunggal B."/>
            <person name="Kummerfeld S."/>
            <person name="Madera M."/>
            <person name="Konfortov B.A."/>
            <person name="Rivero F."/>
            <person name="Bankier A.T."/>
            <person name="Lehmann R."/>
            <person name="Hamlin N."/>
            <person name="Davies R."/>
            <person name="Gaudet P."/>
            <person name="Fey P."/>
            <person name="Pilcher K."/>
            <person name="Chen G."/>
            <person name="Saunders D."/>
            <person name="Sodergren E."/>
            <person name="Davis P."/>
            <person name="Kerhornou A."/>
            <person name="Nie X."/>
            <person name="Hall N."/>
            <person name="Anjard C."/>
            <person name="Hemphill L."/>
            <person name="Bason N."/>
            <person name="Farbrother P."/>
            <person name="Desany B."/>
            <person name="Just E."/>
            <person name="Morio T."/>
            <person name="Rost R."/>
            <person name="Churcher C."/>
            <person name="Cooper J."/>
            <person name="Haydock S."/>
            <person name="van Driessche N."/>
            <person name="Cronin A."/>
            <person name="Goodhead I."/>
            <person name="Muzny D."/>
            <person name="Mourier T."/>
            <person name="Pain A."/>
            <person name="Lu M."/>
            <person name="Harper D."/>
            <person name="Lindsay R."/>
            <person name="Hauser H."/>
            <person name="James K."/>
            <person name="Quiles M."/>
            <person name="Madan Babu M."/>
            <person name="Saito T."/>
            <person name="Buchrieser C."/>
            <person name="Wardroper A."/>
            <person name="Felder M."/>
            <person name="Thangavelu M."/>
            <person name="Johnson D."/>
            <person name="Knights A."/>
            <person name="Loulseged H."/>
            <person name="Mungall K."/>
            <person name="Oliver K."/>
            <person name="Price C."/>
            <person name="Quail M.A."/>
            <person name="Urushihara H."/>
            <person name="Hernandez J."/>
            <person name="Rabbinowitsch E."/>
            <person name="Steffen D."/>
            <person name="Sanders M."/>
            <person name="Ma J."/>
            <person name="Kohara Y."/>
            <person name="Sharp S."/>
            <person name="Simmonds M."/>
            <person name="Spiegler S."/>
            <person name="Tivey A."/>
            <person name="Sugano S."/>
            <person name="White B."/>
            <person name="Walker D."/>
            <person name="Woodward J."/>
            <person name="Winckler T."/>
            <person name="Tanaka Y."/>
            <person name="Shaulsky G."/>
            <person name="Schleicher M."/>
            <person name="Weinstock G."/>
            <person name="Rosenthal A."/>
            <person name="Cox E.C."/>
            <person name="Chisholm R.L."/>
            <person name="Gibbs R."/>
            <person name="Loomis W.F."/>
            <person name="Platzer M."/>
            <person name="Kay R.R."/>
            <person name="Williams J."/>
            <person name="Dear P.H."/>
            <person name="Noegel A.A."/>
            <person name="Barrell B."/>
            <person name="Kuspa A."/>
        </authorList>
    </citation>
    <scope>NUCLEOTIDE SEQUENCE [LARGE SCALE GENOMIC DNA]</scope>
    <source>
        <strain evidence="7 8">AX4</strain>
    </source>
</reference>
<evidence type="ECO:0000256" key="5">
    <source>
        <dbReference type="SAM" id="MobiDB-lite"/>
    </source>
</evidence>
<name>B0G150_DICDI</name>
<evidence type="ECO:0000313" key="7">
    <source>
        <dbReference type="EMBL" id="EDR41061.1"/>
    </source>
</evidence>
<dbReference type="Pfam" id="PF03619">
    <property type="entry name" value="Solute_trans_a"/>
    <property type="match status" value="1"/>
</dbReference>
<dbReference type="dictyBase" id="DDB_G0284327">
    <property type="gene designation" value="tmem184F"/>
</dbReference>
<dbReference type="VEuPathDB" id="AmoebaDB:DDB_G0284327"/>
<keyword evidence="4 6" id="KW-0472">Membrane</keyword>
<dbReference type="AlphaFoldDB" id="B0G150"/>
<keyword evidence="2 6" id="KW-0812">Transmembrane</keyword>
<proteinExistence type="predicted"/>
<accession>B0G150</accession>
<keyword evidence="8" id="KW-1185">Reference proteome</keyword>
<dbReference type="GO" id="GO:0016020">
    <property type="term" value="C:membrane"/>
    <property type="evidence" value="ECO:0007669"/>
    <property type="project" value="UniProtKB-SubCell"/>
</dbReference>
<dbReference type="PANTHER" id="PTHR23423">
    <property type="entry name" value="ORGANIC SOLUTE TRANSPORTER-RELATED"/>
    <property type="match status" value="1"/>
</dbReference>
<feature type="compositionally biased region" description="Polar residues" evidence="5">
    <location>
        <begin position="258"/>
        <end position="271"/>
    </location>
</feature>
<dbReference type="RefSeq" id="XP_001733012.1">
    <property type="nucleotide sequence ID" value="XM_001732960.1"/>
</dbReference>
<evidence type="ECO:0000256" key="3">
    <source>
        <dbReference type="ARBA" id="ARBA00022989"/>
    </source>
</evidence>
<dbReference type="InterPro" id="IPR005178">
    <property type="entry name" value="Ostalpha/TMEM184C"/>
</dbReference>
<gene>
    <name evidence="7" type="primary">tmem184F</name>
    <name evidence="7" type="ORF">DDB_G0284327</name>
</gene>
<evidence type="ECO:0000256" key="6">
    <source>
        <dbReference type="SAM" id="Phobius"/>
    </source>
</evidence>
<dbReference type="EMBL" id="AAFI02000064">
    <property type="protein sequence ID" value="EDR41061.1"/>
    <property type="molecule type" value="Genomic_DNA"/>
</dbReference>
<feature type="region of interest" description="Disordered" evidence="5">
    <location>
        <begin position="242"/>
        <end position="271"/>
    </location>
</feature>
<dbReference type="Proteomes" id="UP000002195">
    <property type="component" value="Unassembled WGS sequence"/>
</dbReference>
<comment type="subcellular location">
    <subcellularLocation>
        <location evidence="1">Membrane</location>
        <topology evidence="1">Multi-pass membrane protein</topology>
    </subcellularLocation>
</comment>
<evidence type="ECO:0000313" key="8">
    <source>
        <dbReference type="Proteomes" id="UP000002195"/>
    </source>
</evidence>
<evidence type="ECO:0000256" key="2">
    <source>
        <dbReference type="ARBA" id="ARBA00022692"/>
    </source>
</evidence>